<feature type="signal peptide" evidence="1">
    <location>
        <begin position="1"/>
        <end position="16"/>
    </location>
</feature>
<dbReference type="InParanoid" id="K1VDW0"/>
<protein>
    <submittedName>
        <fullName evidence="2">Uncharacterized protein</fullName>
    </submittedName>
</protein>
<dbReference type="EMBL" id="AMBO01000376">
    <property type="protein sequence ID" value="EKC99060.1"/>
    <property type="molecule type" value="Genomic_DNA"/>
</dbReference>
<dbReference type="PROSITE" id="PS50231">
    <property type="entry name" value="RICIN_B_LECTIN"/>
    <property type="match status" value="1"/>
</dbReference>
<dbReference type="HOGENOM" id="CLU_2098550_0_0_1"/>
<organism evidence="2 3">
    <name type="scientific">Trichosporon asahii var. asahii (strain CBS 8904)</name>
    <name type="common">Yeast</name>
    <dbReference type="NCBI Taxonomy" id="1220162"/>
    <lineage>
        <taxon>Eukaryota</taxon>
        <taxon>Fungi</taxon>
        <taxon>Dikarya</taxon>
        <taxon>Basidiomycota</taxon>
        <taxon>Agaricomycotina</taxon>
        <taxon>Tremellomycetes</taxon>
        <taxon>Trichosporonales</taxon>
        <taxon>Trichosporonaceae</taxon>
        <taxon>Trichosporon</taxon>
    </lineage>
</organism>
<proteinExistence type="predicted"/>
<evidence type="ECO:0000313" key="3">
    <source>
        <dbReference type="Proteomes" id="UP000006757"/>
    </source>
</evidence>
<evidence type="ECO:0000256" key="1">
    <source>
        <dbReference type="SAM" id="SignalP"/>
    </source>
</evidence>
<keyword evidence="3" id="KW-1185">Reference proteome</keyword>
<dbReference type="InterPro" id="IPR035992">
    <property type="entry name" value="Ricin_B-like_lectins"/>
</dbReference>
<evidence type="ECO:0000313" key="2">
    <source>
        <dbReference type="EMBL" id="EKC99060.1"/>
    </source>
</evidence>
<feature type="chain" id="PRO_5003853717" evidence="1">
    <location>
        <begin position="17"/>
        <end position="140"/>
    </location>
</feature>
<accession>K1VDW0</accession>
<comment type="caution">
    <text evidence="2">The sequence shown here is derived from an EMBL/GenBank/DDBJ whole genome shotgun (WGS) entry which is preliminary data.</text>
</comment>
<dbReference type="AlphaFoldDB" id="K1VDW0"/>
<dbReference type="SUPFAM" id="SSF50370">
    <property type="entry name" value="Ricin B-like lectins"/>
    <property type="match status" value="1"/>
</dbReference>
<gene>
    <name evidence="2" type="ORF">A1Q2_06601</name>
</gene>
<sequence>MWTPLALLALVAPALAVPCGKNFTITSANKGDACLGATYDSGFATVSKCNGSPGQTWMWDGLKIYNYVGPANNRACLTFSPFNTQTWITGQVGLQGCTDPTAGKRNQWMVNSQQQLVLDTKVEGEKVDPEGHLSSCTLPT</sequence>
<dbReference type="Proteomes" id="UP000006757">
    <property type="component" value="Unassembled WGS sequence"/>
</dbReference>
<keyword evidence="1" id="KW-0732">Signal</keyword>
<dbReference type="Gene3D" id="2.80.10.50">
    <property type="match status" value="1"/>
</dbReference>
<name>K1VDW0_TRIAC</name>
<reference evidence="2 3" key="1">
    <citation type="journal article" date="2012" name="Eukaryot. Cell">
        <title>Genome sequence of the Trichosporon asahii environmental strain CBS 8904.</title>
        <authorList>
            <person name="Yang R.Y."/>
            <person name="Li H.T."/>
            <person name="Zhu H."/>
            <person name="Zhou G.P."/>
            <person name="Wang M."/>
            <person name="Wang L."/>
        </authorList>
    </citation>
    <scope>NUCLEOTIDE SEQUENCE [LARGE SCALE GENOMIC DNA]</scope>
    <source>
        <strain evidence="2 3">CBS 8904</strain>
    </source>
</reference>